<evidence type="ECO:0000256" key="14">
    <source>
        <dbReference type="ARBA" id="ARBA00050912"/>
    </source>
</evidence>
<comment type="catalytic activity">
    <reaction evidence="14">
        <text>riboflavin + ATP = FMN + ADP + H(+)</text>
        <dbReference type="Rhea" id="RHEA:14357"/>
        <dbReference type="ChEBI" id="CHEBI:15378"/>
        <dbReference type="ChEBI" id="CHEBI:30616"/>
        <dbReference type="ChEBI" id="CHEBI:57986"/>
        <dbReference type="ChEBI" id="CHEBI:58210"/>
        <dbReference type="ChEBI" id="CHEBI:456216"/>
        <dbReference type="EC" id="2.7.1.26"/>
    </reaction>
    <physiologicalReaction direction="left-to-right" evidence="14">
        <dbReference type="Rhea" id="RHEA:14358"/>
    </physiologicalReaction>
</comment>
<dbReference type="InterPro" id="IPR023468">
    <property type="entry name" value="Riboflavin_kinase"/>
</dbReference>
<evidence type="ECO:0000256" key="9">
    <source>
        <dbReference type="ARBA" id="ARBA00022741"/>
    </source>
</evidence>
<dbReference type="GO" id="GO:0005524">
    <property type="term" value="F:ATP binding"/>
    <property type="evidence" value="ECO:0007669"/>
    <property type="project" value="UniProtKB-KW"/>
</dbReference>
<keyword evidence="6" id="KW-0288">FMN</keyword>
<proteinExistence type="predicted"/>
<dbReference type="EC" id="2.7.1.26" evidence="3"/>
<evidence type="ECO:0000256" key="5">
    <source>
        <dbReference type="ARBA" id="ARBA00022630"/>
    </source>
</evidence>
<dbReference type="GO" id="GO:0005739">
    <property type="term" value="C:mitochondrion"/>
    <property type="evidence" value="ECO:0007669"/>
    <property type="project" value="TreeGrafter"/>
</dbReference>
<dbReference type="GO" id="GO:0008531">
    <property type="term" value="F:riboflavin kinase activity"/>
    <property type="evidence" value="ECO:0007669"/>
    <property type="project" value="UniProtKB-EC"/>
</dbReference>
<evidence type="ECO:0000256" key="11">
    <source>
        <dbReference type="ARBA" id="ARBA00022833"/>
    </source>
</evidence>
<keyword evidence="5" id="KW-0285">Flavoprotein</keyword>
<feature type="region of interest" description="Disordered" evidence="18">
    <location>
        <begin position="229"/>
        <end position="251"/>
    </location>
</feature>
<evidence type="ECO:0000256" key="10">
    <source>
        <dbReference type="ARBA" id="ARBA00022777"/>
    </source>
</evidence>
<evidence type="ECO:0000256" key="17">
    <source>
        <dbReference type="SAM" id="Coils"/>
    </source>
</evidence>
<keyword evidence="9" id="KW-0547">Nucleotide-binding</keyword>
<dbReference type="FunFam" id="2.40.30.30:FF:000002">
    <property type="entry name" value="Riboflavin kinase, putative"/>
    <property type="match status" value="1"/>
</dbReference>
<organism evidence="20">
    <name type="scientific">Zeugodacus cucurbitae</name>
    <name type="common">Melon fruit fly</name>
    <name type="synonym">Bactrocera cucurbitae</name>
    <dbReference type="NCBI Taxonomy" id="28588"/>
    <lineage>
        <taxon>Eukaryota</taxon>
        <taxon>Metazoa</taxon>
        <taxon>Ecdysozoa</taxon>
        <taxon>Arthropoda</taxon>
        <taxon>Hexapoda</taxon>
        <taxon>Insecta</taxon>
        <taxon>Pterygota</taxon>
        <taxon>Neoptera</taxon>
        <taxon>Endopterygota</taxon>
        <taxon>Diptera</taxon>
        <taxon>Brachycera</taxon>
        <taxon>Muscomorpha</taxon>
        <taxon>Tephritoidea</taxon>
        <taxon>Tephritidae</taxon>
        <taxon>Zeugodacus</taxon>
        <taxon>Zeugodacus</taxon>
    </lineage>
</organism>
<dbReference type="UniPathway" id="UPA00276">
    <property type="reaction ID" value="UER00406"/>
</dbReference>
<evidence type="ECO:0000256" key="2">
    <source>
        <dbReference type="ARBA" id="ARBA00005201"/>
    </source>
</evidence>
<keyword evidence="12" id="KW-0067">ATP-binding</keyword>
<feature type="coiled-coil region" evidence="17">
    <location>
        <begin position="191"/>
        <end position="225"/>
    </location>
</feature>
<comment type="function">
    <text evidence="15">Catalyzes the phosphorylation of riboflavin (vitamin B2) to form flavin-mononucleotide (FMN), hence rate-limiting enzyme in the synthesis of FAD. Essential for TNF-induced reactive oxygen species (ROS) production. Through its interaction with both TNFRSF1A and CYBA, physically and functionally couples TNFRSF1A to NADPH oxidase. TNF-activation of RFK may enhance the incorporation of FAD in NADPH oxidase, a critical step for the assembly and activation of NADPH oxidase.</text>
</comment>
<comment type="cofactor">
    <cofactor evidence="1">
        <name>Zn(2+)</name>
        <dbReference type="ChEBI" id="CHEBI:29105"/>
    </cofactor>
</comment>
<keyword evidence="11" id="KW-0862">Zinc</keyword>
<evidence type="ECO:0000256" key="3">
    <source>
        <dbReference type="ARBA" id="ARBA00012105"/>
    </source>
</evidence>
<keyword evidence="10 20" id="KW-0418">Kinase</keyword>
<evidence type="ECO:0000256" key="16">
    <source>
        <dbReference type="ARBA" id="ARBA00077632"/>
    </source>
</evidence>
<evidence type="ECO:0000256" key="18">
    <source>
        <dbReference type="SAM" id="MobiDB-lite"/>
    </source>
</evidence>
<dbReference type="GO" id="GO:0046872">
    <property type="term" value="F:metal ion binding"/>
    <property type="evidence" value="ECO:0007669"/>
    <property type="project" value="UniProtKB-KW"/>
</dbReference>
<dbReference type="SUPFAM" id="SSF82114">
    <property type="entry name" value="Riboflavin kinase-like"/>
    <property type="match status" value="1"/>
</dbReference>
<sequence>MKPFKSKVLMRLHNLTACPTRLLFEICTPDRDLFSVSRKFRTLKSRSAFTSNIRNCSKKSDLIHHKILGRNSSNQKRIIHKMLNHLPFFTSGEIVHGFGRGSKELGIPTANFPLEVVKALPAEITLGIYYGWANVDNGDVHKMVMSIGTNPYYDNQEKSMETHILHKFDGDLYGHLLKVCIVGYLRPERNFNSLEELISAIQTDIEDAKKLLENVENNRQLQYSKFFKTNSNENGKSTPMNLNGDNIKNGS</sequence>
<comment type="pathway">
    <text evidence="2">Cofactor biosynthesis; FMN biosynthesis; FMN from riboflavin (ATP route): step 1/1.</text>
</comment>
<gene>
    <name evidence="20" type="primary">anon-84Ea</name>
    <name evidence="20" type="ORF">g.5928</name>
</gene>
<dbReference type="InterPro" id="IPR023465">
    <property type="entry name" value="Riboflavin_kinase_dom_sf"/>
</dbReference>
<accession>A0A0A1XPP9</accession>
<dbReference type="InterPro" id="IPR015865">
    <property type="entry name" value="Riboflavin_kinase_bac/euk"/>
</dbReference>
<dbReference type="PANTHER" id="PTHR22749:SF6">
    <property type="entry name" value="RIBOFLAVIN KINASE"/>
    <property type="match status" value="1"/>
</dbReference>
<dbReference type="CTD" id="55312"/>
<dbReference type="GO" id="GO:0009398">
    <property type="term" value="P:FMN biosynthetic process"/>
    <property type="evidence" value="ECO:0007669"/>
    <property type="project" value="UniProtKB-UniPathway"/>
</dbReference>
<evidence type="ECO:0000256" key="8">
    <source>
        <dbReference type="ARBA" id="ARBA00022723"/>
    </source>
</evidence>
<evidence type="ECO:0000256" key="7">
    <source>
        <dbReference type="ARBA" id="ARBA00022679"/>
    </source>
</evidence>
<evidence type="ECO:0000256" key="6">
    <source>
        <dbReference type="ARBA" id="ARBA00022643"/>
    </source>
</evidence>
<feature type="domain" description="Riboflavin kinase" evidence="19">
    <location>
        <begin position="83"/>
        <end position="213"/>
    </location>
</feature>
<evidence type="ECO:0000256" key="15">
    <source>
        <dbReference type="ARBA" id="ARBA00054097"/>
    </source>
</evidence>
<evidence type="ECO:0000256" key="4">
    <source>
        <dbReference type="ARBA" id="ARBA00017394"/>
    </source>
</evidence>
<dbReference type="PANTHER" id="PTHR22749">
    <property type="entry name" value="RIBOFLAVIN KINASE/FMN ADENYLYLTRANSFERASE"/>
    <property type="match status" value="1"/>
</dbReference>
<evidence type="ECO:0000256" key="1">
    <source>
        <dbReference type="ARBA" id="ARBA00001947"/>
    </source>
</evidence>
<evidence type="ECO:0000256" key="12">
    <source>
        <dbReference type="ARBA" id="ARBA00022840"/>
    </source>
</evidence>
<dbReference type="GO" id="GO:0009231">
    <property type="term" value="P:riboflavin biosynthetic process"/>
    <property type="evidence" value="ECO:0007669"/>
    <property type="project" value="InterPro"/>
</dbReference>
<evidence type="ECO:0000259" key="19">
    <source>
        <dbReference type="SMART" id="SM00904"/>
    </source>
</evidence>
<keyword evidence="8" id="KW-0479">Metal-binding</keyword>
<keyword evidence="7" id="KW-0808">Transferase</keyword>
<dbReference type="OrthoDB" id="276388at2759"/>
<evidence type="ECO:0000313" key="20">
    <source>
        <dbReference type="EMBL" id="JAD12820.1"/>
    </source>
</evidence>
<name>A0A0A1XPP9_ZEUCU</name>
<protein>
    <recommendedName>
        <fullName evidence="4">Riboflavin kinase</fullName>
        <ecNumber evidence="3">2.7.1.26</ecNumber>
    </recommendedName>
    <alternativeName>
        <fullName evidence="16">ATP:riboflavin 5'-phosphotransferase</fullName>
    </alternativeName>
    <alternativeName>
        <fullName evidence="13">Flavokinase</fullName>
    </alternativeName>
</protein>
<evidence type="ECO:0000256" key="13">
    <source>
        <dbReference type="ARBA" id="ARBA00029789"/>
    </source>
</evidence>
<reference evidence="20" key="2">
    <citation type="journal article" date="2015" name="Gigascience">
        <title>Reconstructing a comprehensive transcriptome assembly of a white-pupal translocated strain of the pest fruit fly Bactrocera cucurbitae.</title>
        <authorList>
            <person name="Sim S.B."/>
            <person name="Calla B."/>
            <person name="Hall B."/>
            <person name="DeRego T."/>
            <person name="Geib S.M."/>
        </authorList>
    </citation>
    <scope>NUCLEOTIDE SEQUENCE</scope>
</reference>
<dbReference type="GeneID" id="105213610"/>
<reference evidence="20" key="1">
    <citation type="submission" date="2014-11" db="EMBL/GenBank/DDBJ databases">
        <authorList>
            <person name="Geib S."/>
        </authorList>
    </citation>
    <scope>NUCLEOTIDE SEQUENCE</scope>
</reference>
<dbReference type="EMBL" id="GBXI01001472">
    <property type="protein sequence ID" value="JAD12820.1"/>
    <property type="molecule type" value="Transcribed_RNA"/>
</dbReference>
<keyword evidence="17" id="KW-0175">Coiled coil</keyword>
<dbReference type="SMART" id="SM00904">
    <property type="entry name" value="Flavokinase"/>
    <property type="match status" value="1"/>
</dbReference>
<dbReference type="Pfam" id="PF01687">
    <property type="entry name" value="Flavokinase"/>
    <property type="match status" value="1"/>
</dbReference>
<dbReference type="Gene3D" id="2.40.30.30">
    <property type="entry name" value="Riboflavin kinase-like"/>
    <property type="match status" value="1"/>
</dbReference>
<dbReference type="AlphaFoldDB" id="A0A0A1XPP9"/>